<feature type="compositionally biased region" description="Acidic residues" evidence="1">
    <location>
        <begin position="94"/>
        <end position="126"/>
    </location>
</feature>
<organism evidence="2 3">
    <name type="scientific">Acanthoscelides obtectus</name>
    <name type="common">Bean weevil</name>
    <name type="synonym">Bruchus obtectus</name>
    <dbReference type="NCBI Taxonomy" id="200917"/>
    <lineage>
        <taxon>Eukaryota</taxon>
        <taxon>Metazoa</taxon>
        <taxon>Ecdysozoa</taxon>
        <taxon>Arthropoda</taxon>
        <taxon>Hexapoda</taxon>
        <taxon>Insecta</taxon>
        <taxon>Pterygota</taxon>
        <taxon>Neoptera</taxon>
        <taxon>Endopterygota</taxon>
        <taxon>Coleoptera</taxon>
        <taxon>Polyphaga</taxon>
        <taxon>Cucujiformia</taxon>
        <taxon>Chrysomeloidea</taxon>
        <taxon>Chrysomelidae</taxon>
        <taxon>Bruchinae</taxon>
        <taxon>Bruchini</taxon>
        <taxon>Acanthoscelides</taxon>
    </lineage>
</organism>
<protein>
    <submittedName>
        <fullName evidence="2">Uncharacterized protein</fullName>
    </submittedName>
</protein>
<dbReference type="EMBL" id="CAKOFQ010006656">
    <property type="protein sequence ID" value="CAH1954910.1"/>
    <property type="molecule type" value="Genomic_DNA"/>
</dbReference>
<accession>A0A9P0JKI4</accession>
<feature type="region of interest" description="Disordered" evidence="1">
    <location>
        <begin position="1"/>
        <end position="147"/>
    </location>
</feature>
<dbReference type="AlphaFoldDB" id="A0A9P0JKI4"/>
<feature type="compositionally biased region" description="Acidic residues" evidence="1">
    <location>
        <begin position="7"/>
        <end position="23"/>
    </location>
</feature>
<feature type="compositionally biased region" description="Acidic residues" evidence="1">
    <location>
        <begin position="52"/>
        <end position="65"/>
    </location>
</feature>
<evidence type="ECO:0000313" key="3">
    <source>
        <dbReference type="Proteomes" id="UP001152888"/>
    </source>
</evidence>
<gene>
    <name evidence="2" type="ORF">ACAOBT_LOCUS811</name>
</gene>
<keyword evidence="3" id="KW-1185">Reference proteome</keyword>
<sequence>MSKLSEAEDDPEVYESSGEEWDSDSVKGKKKNNRRTSARQPKKPKRMAESATSEDEEEEEDSEDEPPPKKKSKNGTTNKKAKPKGKPAANSAGSEEDAEDEEDEEDIDEEEDEDEEEDDEEDEGSAEDSNKGKKMVPKTINSGEYEPGSFVILRKDAQVEPSKHPNIWRIDGKALLQKYEAFADDGKVRHRNTSIYTGWSPMDQELYAPVTVDVVKQKGQDLTVELQWDKLKDIEVYSDEEEEEETE</sequence>
<name>A0A9P0JKI4_ACAOB</name>
<proteinExistence type="predicted"/>
<feature type="compositionally biased region" description="Basic residues" evidence="1">
    <location>
        <begin position="69"/>
        <end position="85"/>
    </location>
</feature>
<evidence type="ECO:0000256" key="1">
    <source>
        <dbReference type="SAM" id="MobiDB-lite"/>
    </source>
</evidence>
<reference evidence="2" key="1">
    <citation type="submission" date="2022-03" db="EMBL/GenBank/DDBJ databases">
        <authorList>
            <person name="Sayadi A."/>
        </authorList>
    </citation>
    <scope>NUCLEOTIDE SEQUENCE</scope>
</reference>
<evidence type="ECO:0000313" key="2">
    <source>
        <dbReference type="EMBL" id="CAH1954910.1"/>
    </source>
</evidence>
<dbReference type="Proteomes" id="UP001152888">
    <property type="component" value="Unassembled WGS sequence"/>
</dbReference>
<feature type="compositionally biased region" description="Basic residues" evidence="1">
    <location>
        <begin position="28"/>
        <end position="45"/>
    </location>
</feature>
<dbReference type="OrthoDB" id="309640at2759"/>
<comment type="caution">
    <text evidence="2">The sequence shown here is derived from an EMBL/GenBank/DDBJ whole genome shotgun (WGS) entry which is preliminary data.</text>
</comment>